<organism evidence="3 4">
    <name type="scientific">Candidatus Segetimicrobium genomatis</name>
    <dbReference type="NCBI Taxonomy" id="2569760"/>
    <lineage>
        <taxon>Bacteria</taxon>
        <taxon>Bacillati</taxon>
        <taxon>Candidatus Sysuimicrobiota</taxon>
        <taxon>Candidatus Sysuimicrobiia</taxon>
        <taxon>Candidatus Sysuimicrobiales</taxon>
        <taxon>Candidatus Segetimicrobiaceae</taxon>
        <taxon>Candidatus Segetimicrobium</taxon>
    </lineage>
</organism>
<dbReference type="Pfam" id="PF05036">
    <property type="entry name" value="SPOR"/>
    <property type="match status" value="1"/>
</dbReference>
<protein>
    <submittedName>
        <fullName evidence="3">SPOR domain-containing protein</fullName>
    </submittedName>
</protein>
<dbReference type="InterPro" id="IPR007730">
    <property type="entry name" value="SPOR-like_dom"/>
</dbReference>
<feature type="domain" description="SPOR" evidence="2">
    <location>
        <begin position="118"/>
        <end position="185"/>
    </location>
</feature>
<comment type="caution">
    <text evidence="3">The sequence shown here is derived from an EMBL/GenBank/DDBJ whole genome shotgun (WGS) entry which is preliminary data.</text>
</comment>
<proteinExistence type="predicted"/>
<sequence length="189" mass="19390">MSRRMRTYYMQSYAPPGRPFPWLRLGAVALVLLIVVLPMVSRHRPRGSGEGPLAAAPASSTARPAGPAGGGQGSEAVTRSGTKAIQANDALESAPIPAGAPAASGAGGHPPVVGGGVGGRYHVQVGPPVDKAAAAELARQLRALGYAVKIVGAKPYLVWVGGYLDAPTAERLISRLRGQGFNAVLSNRR</sequence>
<feature type="compositionally biased region" description="Low complexity" evidence="1">
    <location>
        <begin position="51"/>
        <end position="66"/>
    </location>
</feature>
<feature type="region of interest" description="Disordered" evidence="1">
    <location>
        <begin position="45"/>
        <end position="78"/>
    </location>
</feature>
<dbReference type="SUPFAM" id="SSF110997">
    <property type="entry name" value="Sporulation related repeat"/>
    <property type="match status" value="1"/>
</dbReference>
<gene>
    <name evidence="3" type="ORF">E6H02_07045</name>
</gene>
<dbReference type="AlphaFoldDB" id="A0A537LTK8"/>
<reference evidence="3 4" key="1">
    <citation type="journal article" date="2019" name="Nat. Microbiol.">
        <title>Mediterranean grassland soil C-N compound turnover is dependent on rainfall and depth, and is mediated by genomically divergent microorganisms.</title>
        <authorList>
            <person name="Diamond S."/>
            <person name="Andeer P.F."/>
            <person name="Li Z."/>
            <person name="Crits-Christoph A."/>
            <person name="Burstein D."/>
            <person name="Anantharaman K."/>
            <person name="Lane K.R."/>
            <person name="Thomas B.C."/>
            <person name="Pan C."/>
            <person name="Northen T.R."/>
            <person name="Banfield J.F."/>
        </authorList>
    </citation>
    <scope>NUCLEOTIDE SEQUENCE [LARGE SCALE GENOMIC DNA]</scope>
    <source>
        <strain evidence="3">NP_5</strain>
    </source>
</reference>
<dbReference type="Proteomes" id="UP000320393">
    <property type="component" value="Unassembled WGS sequence"/>
</dbReference>
<dbReference type="Gene3D" id="3.30.70.1070">
    <property type="entry name" value="Sporulation related repeat"/>
    <property type="match status" value="1"/>
</dbReference>
<dbReference type="InterPro" id="IPR036680">
    <property type="entry name" value="SPOR-like_sf"/>
</dbReference>
<evidence type="ECO:0000313" key="3">
    <source>
        <dbReference type="EMBL" id="TMJ11292.1"/>
    </source>
</evidence>
<evidence type="ECO:0000259" key="2">
    <source>
        <dbReference type="Pfam" id="PF05036"/>
    </source>
</evidence>
<dbReference type="EMBL" id="VBAM01000238">
    <property type="protein sequence ID" value="TMJ11292.1"/>
    <property type="molecule type" value="Genomic_DNA"/>
</dbReference>
<evidence type="ECO:0000313" key="4">
    <source>
        <dbReference type="Proteomes" id="UP000320393"/>
    </source>
</evidence>
<dbReference type="GO" id="GO:0042834">
    <property type="term" value="F:peptidoglycan binding"/>
    <property type="evidence" value="ECO:0007669"/>
    <property type="project" value="InterPro"/>
</dbReference>
<name>A0A537LTK8_9BACT</name>
<accession>A0A537LTK8</accession>
<evidence type="ECO:0000256" key="1">
    <source>
        <dbReference type="SAM" id="MobiDB-lite"/>
    </source>
</evidence>